<dbReference type="OrthoDB" id="3366922at2759"/>
<reference evidence="3" key="1">
    <citation type="submission" date="2020-11" db="EMBL/GenBank/DDBJ databases">
        <authorList>
            <consortium name="DOE Joint Genome Institute"/>
            <person name="Ahrendt S."/>
            <person name="Riley R."/>
            <person name="Andreopoulos W."/>
            <person name="LaButti K."/>
            <person name="Pangilinan J."/>
            <person name="Ruiz-duenas F.J."/>
            <person name="Barrasa J.M."/>
            <person name="Sanchez-Garcia M."/>
            <person name="Camarero S."/>
            <person name="Miyauchi S."/>
            <person name="Serrano A."/>
            <person name="Linde D."/>
            <person name="Babiker R."/>
            <person name="Drula E."/>
            <person name="Ayuso-Fernandez I."/>
            <person name="Pacheco R."/>
            <person name="Padilla G."/>
            <person name="Ferreira P."/>
            <person name="Barriuso J."/>
            <person name="Kellner H."/>
            <person name="Castanera R."/>
            <person name="Alfaro M."/>
            <person name="Ramirez L."/>
            <person name="Pisabarro A.G."/>
            <person name="Kuo A."/>
            <person name="Tritt A."/>
            <person name="Lipzen A."/>
            <person name="He G."/>
            <person name="Yan M."/>
            <person name="Ng V."/>
            <person name="Cullen D."/>
            <person name="Martin F."/>
            <person name="Rosso M.-N."/>
            <person name="Henrissat B."/>
            <person name="Hibbett D."/>
            <person name="Martinez A.T."/>
            <person name="Grigoriev I.V."/>
        </authorList>
    </citation>
    <scope>NUCLEOTIDE SEQUENCE</scope>
    <source>
        <strain evidence="3">AH 44721</strain>
    </source>
</reference>
<organism evidence="3 4">
    <name type="scientific">Gymnopilus junonius</name>
    <name type="common">Spectacular rustgill mushroom</name>
    <name type="synonym">Gymnopilus spectabilis subsp. junonius</name>
    <dbReference type="NCBI Taxonomy" id="109634"/>
    <lineage>
        <taxon>Eukaryota</taxon>
        <taxon>Fungi</taxon>
        <taxon>Dikarya</taxon>
        <taxon>Basidiomycota</taxon>
        <taxon>Agaricomycotina</taxon>
        <taxon>Agaricomycetes</taxon>
        <taxon>Agaricomycetidae</taxon>
        <taxon>Agaricales</taxon>
        <taxon>Agaricineae</taxon>
        <taxon>Hymenogastraceae</taxon>
        <taxon>Gymnopilus</taxon>
    </lineage>
</organism>
<dbReference type="GO" id="GO:0000077">
    <property type="term" value="P:DNA damage checkpoint signaling"/>
    <property type="evidence" value="ECO:0007669"/>
    <property type="project" value="InterPro"/>
</dbReference>
<keyword evidence="1" id="KW-0175">Coiled coil</keyword>
<evidence type="ECO:0000313" key="4">
    <source>
        <dbReference type="Proteomes" id="UP000724874"/>
    </source>
</evidence>
<gene>
    <name evidence="3" type="ORF">CPB84DRAFT_1847967</name>
</gene>
<comment type="caution">
    <text evidence="3">The sequence shown here is derived from an EMBL/GenBank/DDBJ whole genome shotgun (WGS) entry which is preliminary data.</text>
</comment>
<evidence type="ECO:0000313" key="3">
    <source>
        <dbReference type="EMBL" id="KAF8897020.1"/>
    </source>
</evidence>
<evidence type="ECO:0000256" key="2">
    <source>
        <dbReference type="SAM" id="MobiDB-lite"/>
    </source>
</evidence>
<feature type="compositionally biased region" description="Polar residues" evidence="2">
    <location>
        <begin position="113"/>
        <end position="127"/>
    </location>
</feature>
<protein>
    <submittedName>
        <fullName evidence="3">Uncharacterized protein</fullName>
    </submittedName>
</protein>
<dbReference type="PANTHER" id="PTHR28594:SF1">
    <property type="entry name" value="ATR-INTERACTING PROTEIN"/>
    <property type="match status" value="1"/>
</dbReference>
<evidence type="ECO:0000256" key="1">
    <source>
        <dbReference type="SAM" id="Coils"/>
    </source>
</evidence>
<dbReference type="InterPro" id="IPR033349">
    <property type="entry name" value="ATRIP"/>
</dbReference>
<keyword evidence="4" id="KW-1185">Reference proteome</keyword>
<feature type="region of interest" description="Disordered" evidence="2">
    <location>
        <begin position="286"/>
        <end position="320"/>
    </location>
</feature>
<dbReference type="EMBL" id="JADNYJ010000057">
    <property type="protein sequence ID" value="KAF8897020.1"/>
    <property type="molecule type" value="Genomic_DNA"/>
</dbReference>
<feature type="compositionally biased region" description="Polar residues" evidence="2">
    <location>
        <begin position="296"/>
        <end position="314"/>
    </location>
</feature>
<dbReference type="PANTHER" id="PTHR28594">
    <property type="entry name" value="ATR-INTERACTING PROTEIN"/>
    <property type="match status" value="1"/>
</dbReference>
<feature type="coiled-coil region" evidence="1">
    <location>
        <begin position="218"/>
        <end position="270"/>
    </location>
</feature>
<dbReference type="AlphaFoldDB" id="A0A9P5NLP4"/>
<feature type="region of interest" description="Disordered" evidence="2">
    <location>
        <begin position="87"/>
        <end position="143"/>
    </location>
</feature>
<dbReference type="Proteomes" id="UP000724874">
    <property type="component" value="Unassembled WGS sequence"/>
</dbReference>
<accession>A0A9P5NLP4</accession>
<sequence>MDDSDDYIVDDIVFDNQTLAALDLQEKKYILRSSVPTTSEGPVNKRLKTSTGQWKPGIGVNLEPADSYEDLPEISLRVDGSYDIGNPIQPAKTSVSGFGSRYKQPRRSVENHALSQNVPQTHASGSRDSYPLKASSNNKEDRHLPMPQARVQQHPAGTKQSSPQISTGLQMLELQKRLEENHLDAYVQMRDENMKVQSALKDAVDAKLAKEGEVSILRKNIEKTAQNHAAQLSRLKAEREKAETKQAQMQKEMKDEMERLKTQFLFKQQELESTMRKPPGTIRAKKVNKEFPSTPLAGSTGMTAWNRDSSQAQVSWGVMG</sequence>
<proteinExistence type="predicted"/>
<name>A0A9P5NLP4_GYMJU</name>